<feature type="compositionally biased region" description="Basic and acidic residues" evidence="6">
    <location>
        <begin position="1095"/>
        <end position="1121"/>
    </location>
</feature>
<evidence type="ECO:0000256" key="4">
    <source>
        <dbReference type="ARBA" id="ARBA00022777"/>
    </source>
</evidence>
<feature type="compositionally biased region" description="Low complexity" evidence="6">
    <location>
        <begin position="1193"/>
        <end position="1216"/>
    </location>
</feature>
<evidence type="ECO:0000259" key="7">
    <source>
        <dbReference type="PROSITE" id="PS50011"/>
    </source>
</evidence>
<feature type="compositionally biased region" description="Basic and acidic residues" evidence="6">
    <location>
        <begin position="969"/>
        <end position="1002"/>
    </location>
</feature>
<dbReference type="EMBL" id="CDMZ01000806">
    <property type="protein sequence ID" value="CEM21820.1"/>
    <property type="molecule type" value="Genomic_DNA"/>
</dbReference>
<evidence type="ECO:0000313" key="8">
    <source>
        <dbReference type="EMBL" id="CEM21820.1"/>
    </source>
</evidence>
<dbReference type="PANTHER" id="PTHR24346">
    <property type="entry name" value="MAP/MICROTUBULE AFFINITY-REGULATING KINASE"/>
    <property type="match status" value="1"/>
</dbReference>
<feature type="domain" description="Protein kinase" evidence="7">
    <location>
        <begin position="12"/>
        <end position="295"/>
    </location>
</feature>
<organism evidence="8">
    <name type="scientific">Chromera velia CCMP2878</name>
    <dbReference type="NCBI Taxonomy" id="1169474"/>
    <lineage>
        <taxon>Eukaryota</taxon>
        <taxon>Sar</taxon>
        <taxon>Alveolata</taxon>
        <taxon>Colpodellida</taxon>
        <taxon>Chromeraceae</taxon>
        <taxon>Chromera</taxon>
    </lineage>
</organism>
<dbReference type="GO" id="GO:0005737">
    <property type="term" value="C:cytoplasm"/>
    <property type="evidence" value="ECO:0007669"/>
    <property type="project" value="TreeGrafter"/>
</dbReference>
<feature type="region of interest" description="Disordered" evidence="6">
    <location>
        <begin position="1796"/>
        <end position="1854"/>
    </location>
</feature>
<dbReference type="VEuPathDB" id="CryptoDB:Cvel_4047"/>
<feature type="compositionally biased region" description="Polar residues" evidence="6">
    <location>
        <begin position="520"/>
        <end position="532"/>
    </location>
</feature>
<name>A0A0G4G1Q6_9ALVE</name>
<feature type="compositionally biased region" description="Basic and acidic residues" evidence="6">
    <location>
        <begin position="1288"/>
        <end position="1299"/>
    </location>
</feature>
<feature type="compositionally biased region" description="Low complexity" evidence="6">
    <location>
        <begin position="1545"/>
        <end position="1562"/>
    </location>
</feature>
<keyword evidence="4" id="KW-0418">Kinase</keyword>
<feature type="compositionally biased region" description="Low complexity" evidence="6">
    <location>
        <begin position="1133"/>
        <end position="1145"/>
    </location>
</feature>
<feature type="compositionally biased region" description="Low complexity" evidence="6">
    <location>
        <begin position="1796"/>
        <end position="1807"/>
    </location>
</feature>
<feature type="compositionally biased region" description="Low complexity" evidence="6">
    <location>
        <begin position="558"/>
        <end position="579"/>
    </location>
</feature>
<reference evidence="8" key="1">
    <citation type="submission" date="2014-11" db="EMBL/GenBank/DDBJ databases">
        <authorList>
            <person name="Otto D Thomas"/>
            <person name="Naeem Raeece"/>
        </authorList>
    </citation>
    <scope>NUCLEOTIDE SEQUENCE</scope>
</reference>
<evidence type="ECO:0000256" key="2">
    <source>
        <dbReference type="ARBA" id="ARBA00022679"/>
    </source>
</evidence>
<feature type="compositionally biased region" description="Polar residues" evidence="6">
    <location>
        <begin position="470"/>
        <end position="479"/>
    </location>
</feature>
<keyword evidence="1" id="KW-0723">Serine/threonine-protein kinase</keyword>
<feature type="region of interest" description="Disordered" evidence="6">
    <location>
        <begin position="1626"/>
        <end position="1723"/>
    </location>
</feature>
<dbReference type="InterPro" id="IPR011009">
    <property type="entry name" value="Kinase-like_dom_sf"/>
</dbReference>
<evidence type="ECO:0000256" key="3">
    <source>
        <dbReference type="ARBA" id="ARBA00022741"/>
    </source>
</evidence>
<feature type="compositionally biased region" description="Pro residues" evidence="6">
    <location>
        <begin position="1484"/>
        <end position="1507"/>
    </location>
</feature>
<feature type="compositionally biased region" description="Basic and acidic residues" evidence="6">
    <location>
        <begin position="1153"/>
        <end position="1171"/>
    </location>
</feature>
<evidence type="ECO:0000256" key="5">
    <source>
        <dbReference type="ARBA" id="ARBA00022840"/>
    </source>
</evidence>
<evidence type="ECO:0000256" key="6">
    <source>
        <dbReference type="SAM" id="MobiDB-lite"/>
    </source>
</evidence>
<dbReference type="PANTHER" id="PTHR24346:SF82">
    <property type="entry name" value="KP78A-RELATED"/>
    <property type="match status" value="1"/>
</dbReference>
<gene>
    <name evidence="8" type="ORF">Cvel_4047</name>
</gene>
<dbReference type="SUPFAM" id="SSF56112">
    <property type="entry name" value="Protein kinase-like (PK-like)"/>
    <property type="match status" value="1"/>
</dbReference>
<keyword evidence="3" id="KW-0547">Nucleotide-binding</keyword>
<feature type="region of interest" description="Disordered" evidence="6">
    <location>
        <begin position="1543"/>
        <end position="1602"/>
    </location>
</feature>
<feature type="compositionally biased region" description="Pro residues" evidence="6">
    <location>
        <begin position="1217"/>
        <end position="1228"/>
    </location>
</feature>
<sequence>MPPIEIPPVLTGNLEQYRLQCLYGCVFKGVALTTGAVVAIKIFSKSEIAKKESETDLPETPLAEVFFATLTASASEYLTTPREVFHDENFHFVVSDFARGEDLLELLKLFPQGMPEPQAKFYIRQATEALMECHRRDFAMQDFSLENCLLFKKGERGGPFYFSVRVCDPGQAILFRRNSSGRELRVPYRGCVGKKFRPPEVFKRKPYMATKIDSWDLGWACHYLLFARQIVGSCDDRDQDWRYDLFRRGRIRELMSRNEISKPWTNEALDFILRLMRIDPSERMDIADALKHPWLDPNHALSIEFFDLRPKCTVEQDLILQAHLRKAEDKECDAKVKSIQERIKQGPVIPEAYRKEFMKQLCLYYKPSGHTLGQLEGLRESIALPDRRTAAAEPLLSLSTIPKDQWTKIFNPPPAVHSYNGAVLTFPKTPVPVYPPPLFPDQVARDQPPEDPPAPAQSPQLSHGAGGPHSSHQTKSNVTPPKHSPPIQPPPSGQARAPAAQARVSKAPIPKPPPRPHLPITSTAAQPKTSQAAPAPTRLGSRFQAGGGGAGAHFRQTPPQAQQAGRGKAAAASPAARRGPVVERLEGGQRVQVRLLDAPPQEVLPGRGRLRGREMVGPAGGPRRHAQTVEPGPRVGRRVAGTTMDPDLILPLRTSGSPSLGPGRSQQTGGGSVGPTGSLPLRSHAPGAPAEAVCMSLSPTQRDRIRTAMEAQMVAGRQRGGGIGGAGSGIHRVPVEVDALQLPPTGISDDGVGIGGSAASASTGHQGLRPLSLPGHAATLHSWGGGGGSGGPGASVFLCIHPQHTEHTNQHRPPTAQPQDPRTHPLPLLVSDGASAPARPGAQEETGGGGGPDTAESARGSKGAKGKESAERPGGAPRPRERDPRVYGGGRGSALTPNPFAPEGRRRRGGSASPVHPPGSSTVTPLQAPASSVLIRKLRAQQRRGPEGGVSPSRRARSPLRASADEQTADAKRQEGAKQGNEGRGRALERIAEADERGKDQRVSSPLASLPILFADAPSEATRRGAERRFRRLIPGASATVHVYGGSGKAPESQTSVPPAVPGRPRRLASPSPTPPPAASSASKETKTDLLGAPAREKGRGGAADPTKEAAKAADRRKYAREPPPARGRNKQPAPSRGTAAAGPAGASGRGGSLKDKERVKGGGAVPKKDTIPGAVLRAVRGGGGGEERERGVSVASRSSRAPSASGAGSRAGVPAKNPPSPGVPFPFPAAAGVRRGGRGRGGTARGGRSADLSRQAGPPVPAVSRSREVKRVGEAVSSSSSATAPGGREKENEREGQRKKGSVGGTVSGAGLSLLKHGREEDEQVLPLPEPVSVQRSAAQEVEGGAKDVEGVAEEGTRKKDGGALVECGHLNEEEKGPGREMYKQIEEALDNAVDAECGQRLTPRLEGAGVVQASETANAAAEAAASARHVAVPPAMVIPLQALQQRLGLHLSASFQQHHQPHLNGRTDTILPARSTHNPDGRPSPLPSPAQSPGASPPGGVPPIALPLSSSTINPPPPQARASSVFPHYDLSAMRMWAGSVGPSSLSSRLPADSSLSASHAHPHAQRHLLQAALGHPTGGTPVPYPSPLTHHQHHHPLQAGPLCGSTAVLSTVALHSLVPQQQPQDAAAAAGRMTAYGGPHRIPPPPQVPQIHQNLHFLQQQGPPVTHRDSSRDDARSERDRAAAGGDLPAALQLASPRRPVGPTRRTDGIPPRPVPPERQRAVGLSGVLPSASAVGMSAGDFAFLCSQGGGEKVSVSGERSGALTARAARSNRSVRGGEEVWQQSLGATVGAASDSPAASASSALQKGAPFPSPSPFLNAEGRVTPHLLSNSLSNGSGGGTADSSGIAGSSVARHSGGVQIFYSLTHQQQQQAHNEIPPVVQPPFLPSVSHWHTPHHYPQQQQQAVYTGKGQWQPLPPGAHIVGGRFSTPDGRGGAHPAAGQPVPAAPGQARTGAGAYAVPMPNK</sequence>
<feature type="region of interest" description="Disordered" evidence="6">
    <location>
        <begin position="805"/>
        <end position="1359"/>
    </location>
</feature>
<keyword evidence="2" id="KW-0808">Transferase</keyword>
<feature type="region of interest" description="Disordered" evidence="6">
    <location>
        <begin position="1459"/>
        <end position="1523"/>
    </location>
</feature>
<dbReference type="SMART" id="SM00220">
    <property type="entry name" value="S_TKc"/>
    <property type="match status" value="1"/>
</dbReference>
<feature type="compositionally biased region" description="Pro residues" evidence="6">
    <location>
        <begin position="482"/>
        <end position="492"/>
    </location>
</feature>
<feature type="compositionally biased region" description="Basic and acidic residues" evidence="6">
    <location>
        <begin position="1345"/>
        <end position="1359"/>
    </location>
</feature>
<dbReference type="InterPro" id="IPR000719">
    <property type="entry name" value="Prot_kinase_dom"/>
</dbReference>
<dbReference type="GO" id="GO:0004674">
    <property type="term" value="F:protein serine/threonine kinase activity"/>
    <property type="evidence" value="ECO:0007669"/>
    <property type="project" value="UniProtKB-KW"/>
</dbReference>
<dbReference type="GO" id="GO:0035556">
    <property type="term" value="P:intracellular signal transduction"/>
    <property type="evidence" value="ECO:0007669"/>
    <property type="project" value="TreeGrafter"/>
</dbReference>
<dbReference type="Pfam" id="PF00069">
    <property type="entry name" value="Pkinase"/>
    <property type="match status" value="1"/>
</dbReference>
<dbReference type="Gene3D" id="1.10.510.10">
    <property type="entry name" value="Transferase(Phosphotransferase) domain 1"/>
    <property type="match status" value="1"/>
</dbReference>
<accession>A0A0G4G1Q6</accession>
<evidence type="ECO:0000256" key="1">
    <source>
        <dbReference type="ARBA" id="ARBA00022527"/>
    </source>
</evidence>
<feature type="compositionally biased region" description="Basic and acidic residues" evidence="6">
    <location>
        <begin position="1669"/>
        <end position="1685"/>
    </location>
</feature>
<feature type="region of interest" description="Disordered" evidence="6">
    <location>
        <begin position="1933"/>
        <end position="1968"/>
    </location>
</feature>
<protein>
    <recommendedName>
        <fullName evidence="7">Protein kinase domain-containing protein</fullName>
    </recommendedName>
</protein>
<dbReference type="PROSITE" id="PS50011">
    <property type="entry name" value="PROTEIN_KINASE_DOM"/>
    <property type="match status" value="1"/>
</dbReference>
<proteinExistence type="predicted"/>
<feature type="region of interest" description="Disordered" evidence="6">
    <location>
        <begin position="437"/>
        <end position="582"/>
    </location>
</feature>
<feature type="compositionally biased region" description="Low complexity" evidence="6">
    <location>
        <begin position="1939"/>
        <end position="1954"/>
    </location>
</feature>
<keyword evidence="5" id="KW-0067">ATP-binding</keyword>
<dbReference type="GO" id="GO:0005524">
    <property type="term" value="F:ATP binding"/>
    <property type="evidence" value="ECO:0007669"/>
    <property type="project" value="UniProtKB-KW"/>
</dbReference>
<feature type="region of interest" description="Disordered" evidence="6">
    <location>
        <begin position="602"/>
        <end position="687"/>
    </location>
</feature>